<organism evidence="1 2">
    <name type="scientific">Coniosporium uncinatum</name>
    <dbReference type="NCBI Taxonomy" id="93489"/>
    <lineage>
        <taxon>Eukaryota</taxon>
        <taxon>Fungi</taxon>
        <taxon>Dikarya</taxon>
        <taxon>Ascomycota</taxon>
        <taxon>Pezizomycotina</taxon>
        <taxon>Dothideomycetes</taxon>
        <taxon>Dothideomycetes incertae sedis</taxon>
        <taxon>Coniosporium</taxon>
    </lineage>
</organism>
<proteinExistence type="predicted"/>
<gene>
    <name evidence="1" type="ORF">LTS18_003778</name>
</gene>
<sequence length="181" mass="19374">RPDSLLSITASALRNPNTYTPGYHPSTTRSHATSTASNSAAFLRPLHLFPPHIILEVGCGPGSITRSLCAHIPHGSITGIYIGNSVFAQAKSLASSSSSEVNDDDDDDDDDDSPSPRPRNLFLEISGRPKGHLLHQRQIQHRLLPPKCARARARPPCAAPRENMETHVQASEAGIVAFSGG</sequence>
<name>A0ACC3DST2_9PEZI</name>
<comment type="caution">
    <text evidence="1">The sequence shown here is derived from an EMBL/GenBank/DDBJ whole genome shotgun (WGS) entry which is preliminary data.</text>
</comment>
<protein>
    <submittedName>
        <fullName evidence="1">Uncharacterized protein</fullName>
    </submittedName>
</protein>
<dbReference type="Proteomes" id="UP001186974">
    <property type="component" value="Unassembled WGS sequence"/>
</dbReference>
<dbReference type="EMBL" id="JAWDJW010000894">
    <property type="protein sequence ID" value="KAK3079834.1"/>
    <property type="molecule type" value="Genomic_DNA"/>
</dbReference>
<reference evidence="1" key="1">
    <citation type="submission" date="2024-09" db="EMBL/GenBank/DDBJ databases">
        <title>Black Yeasts Isolated from many extreme environments.</title>
        <authorList>
            <person name="Coleine C."/>
            <person name="Stajich J.E."/>
            <person name="Selbmann L."/>
        </authorList>
    </citation>
    <scope>NUCLEOTIDE SEQUENCE</scope>
    <source>
        <strain evidence="1">CCFEE 5737</strain>
    </source>
</reference>
<feature type="non-terminal residue" evidence="1">
    <location>
        <position position="1"/>
    </location>
</feature>
<evidence type="ECO:0000313" key="1">
    <source>
        <dbReference type="EMBL" id="KAK3079834.1"/>
    </source>
</evidence>
<accession>A0ACC3DST2</accession>
<evidence type="ECO:0000313" key="2">
    <source>
        <dbReference type="Proteomes" id="UP001186974"/>
    </source>
</evidence>
<keyword evidence="2" id="KW-1185">Reference proteome</keyword>